<dbReference type="EMBL" id="CAQQ02151984">
    <property type="status" value="NOT_ANNOTATED_CDS"/>
    <property type="molecule type" value="Genomic_DNA"/>
</dbReference>
<dbReference type="Gene3D" id="3.40.50.2000">
    <property type="entry name" value="Glycogen Phosphorylase B"/>
    <property type="match status" value="2"/>
</dbReference>
<keyword evidence="4" id="KW-0812">Transmembrane</keyword>
<dbReference type="InterPro" id="IPR050271">
    <property type="entry name" value="UDP-glycosyltransferase"/>
</dbReference>
<keyword evidence="3" id="KW-0808">Transferase</keyword>
<dbReference type="GO" id="GO:0008194">
    <property type="term" value="F:UDP-glycosyltransferase activity"/>
    <property type="evidence" value="ECO:0007669"/>
    <property type="project" value="InterPro"/>
</dbReference>
<organism evidence="5 6">
    <name type="scientific">Megaselia scalaris</name>
    <name type="common">Humpbacked fly</name>
    <name type="synonym">Phora scalaris</name>
    <dbReference type="NCBI Taxonomy" id="36166"/>
    <lineage>
        <taxon>Eukaryota</taxon>
        <taxon>Metazoa</taxon>
        <taxon>Ecdysozoa</taxon>
        <taxon>Arthropoda</taxon>
        <taxon>Hexapoda</taxon>
        <taxon>Insecta</taxon>
        <taxon>Pterygota</taxon>
        <taxon>Neoptera</taxon>
        <taxon>Endopterygota</taxon>
        <taxon>Diptera</taxon>
        <taxon>Brachycera</taxon>
        <taxon>Muscomorpha</taxon>
        <taxon>Platypezoidea</taxon>
        <taxon>Phoridae</taxon>
        <taxon>Megaseliini</taxon>
        <taxon>Megaselia</taxon>
    </lineage>
</organism>
<sequence>VLWKWDATAPVPGNSPNILYKPWTPQDDILAHPNVKMFISHGGQGGVVESQYHGVPLLVIPFFGDQKVNRDSVESQGFGRGINFNEIDEESFKKLVLEVLENPSYSQKIKNFSKLYRDRPMTAKQTAIYWVEYVLRHKGAPHLQIIPFFGDQKVNRDSVESQGFGRGINFNEIDEESFKKLVLEVLENPSYSQKIKNFSKLYRDRPMTAKQTAIYWVEYVLRHKGAPHLQSPLVHLNFLERNSLDVLAVIFTVLALIGFILFASLKFIVKKLCGSKKHKHD</sequence>
<evidence type="ECO:0008006" key="7">
    <source>
        <dbReference type="Google" id="ProtNLM"/>
    </source>
</evidence>
<protein>
    <recommendedName>
        <fullName evidence="7">UDP-glucuronosyltransferase</fullName>
    </recommendedName>
</protein>
<feature type="transmembrane region" description="Helical" evidence="4">
    <location>
        <begin position="246"/>
        <end position="269"/>
    </location>
</feature>
<accession>T1GW28</accession>
<evidence type="ECO:0000256" key="1">
    <source>
        <dbReference type="ARBA" id="ARBA00009995"/>
    </source>
</evidence>
<evidence type="ECO:0000313" key="5">
    <source>
        <dbReference type="EnsemblMetazoa" id="MESCA007997-PA"/>
    </source>
</evidence>
<name>T1GW28_MEGSC</name>
<keyword evidence="2" id="KW-0328">Glycosyltransferase</keyword>
<dbReference type="Proteomes" id="UP000015102">
    <property type="component" value="Unassembled WGS sequence"/>
</dbReference>
<dbReference type="InterPro" id="IPR002213">
    <property type="entry name" value="UDP_glucos_trans"/>
</dbReference>
<comment type="similarity">
    <text evidence="1">Belongs to the UDP-glycosyltransferase family.</text>
</comment>
<reference evidence="6" key="1">
    <citation type="submission" date="2013-02" db="EMBL/GenBank/DDBJ databases">
        <authorList>
            <person name="Hughes D."/>
        </authorList>
    </citation>
    <scope>NUCLEOTIDE SEQUENCE</scope>
    <source>
        <strain>Durham</strain>
        <strain evidence="6">NC isolate 2 -- Noor lab</strain>
    </source>
</reference>
<dbReference type="Pfam" id="PF00201">
    <property type="entry name" value="UDPGT"/>
    <property type="match status" value="2"/>
</dbReference>
<evidence type="ECO:0000256" key="2">
    <source>
        <dbReference type="ARBA" id="ARBA00022676"/>
    </source>
</evidence>
<keyword evidence="6" id="KW-1185">Reference proteome</keyword>
<evidence type="ECO:0000313" key="6">
    <source>
        <dbReference type="Proteomes" id="UP000015102"/>
    </source>
</evidence>
<dbReference type="STRING" id="36166.T1GW28"/>
<dbReference type="PANTHER" id="PTHR48043">
    <property type="entry name" value="EG:EG0003.4 PROTEIN-RELATED"/>
    <property type="match status" value="1"/>
</dbReference>
<proteinExistence type="inferred from homology"/>
<dbReference type="HOGENOM" id="CLU_992366_0_0_1"/>
<reference evidence="5" key="2">
    <citation type="submission" date="2015-06" db="UniProtKB">
        <authorList>
            <consortium name="EnsemblMetazoa"/>
        </authorList>
    </citation>
    <scope>IDENTIFICATION</scope>
</reference>
<evidence type="ECO:0000256" key="3">
    <source>
        <dbReference type="ARBA" id="ARBA00022679"/>
    </source>
</evidence>
<dbReference type="AlphaFoldDB" id="T1GW28"/>
<evidence type="ECO:0000256" key="4">
    <source>
        <dbReference type="SAM" id="Phobius"/>
    </source>
</evidence>
<dbReference type="EnsemblMetazoa" id="MESCA007997-RA">
    <property type="protein sequence ID" value="MESCA007997-PA"/>
    <property type="gene ID" value="MESCA007997"/>
</dbReference>
<keyword evidence="4" id="KW-1133">Transmembrane helix</keyword>
<dbReference type="SUPFAM" id="SSF53756">
    <property type="entry name" value="UDP-Glycosyltransferase/glycogen phosphorylase"/>
    <property type="match status" value="2"/>
</dbReference>
<dbReference type="CDD" id="cd03784">
    <property type="entry name" value="GT1_Gtf-like"/>
    <property type="match status" value="1"/>
</dbReference>
<dbReference type="EMBL" id="CAQQ02151985">
    <property type="status" value="NOT_ANNOTATED_CDS"/>
    <property type="molecule type" value="Genomic_DNA"/>
</dbReference>
<dbReference type="PANTHER" id="PTHR48043:SF159">
    <property type="entry name" value="EG:EG0003.4 PROTEIN-RELATED"/>
    <property type="match status" value="1"/>
</dbReference>
<dbReference type="FunFam" id="3.40.50.2000:FF:000050">
    <property type="entry name" value="UDP-glucuronosyltransferase"/>
    <property type="match status" value="1"/>
</dbReference>
<keyword evidence="4" id="KW-0472">Membrane</keyword>